<evidence type="ECO:0000313" key="3">
    <source>
        <dbReference type="EMBL" id="PLC42441.1"/>
    </source>
</evidence>
<dbReference type="RefSeq" id="WP_102065529.1">
    <property type="nucleotide sequence ID" value="NZ_PKQE01000002.1"/>
</dbReference>
<organism evidence="3 4">
    <name type="scientific">Ralstonia pickettii</name>
    <name type="common">Burkholderia pickettii</name>
    <dbReference type="NCBI Taxonomy" id="329"/>
    <lineage>
        <taxon>Bacteria</taxon>
        <taxon>Pseudomonadati</taxon>
        <taxon>Pseudomonadota</taxon>
        <taxon>Betaproteobacteria</taxon>
        <taxon>Burkholderiales</taxon>
        <taxon>Burkholderiaceae</taxon>
        <taxon>Ralstonia</taxon>
    </lineage>
</organism>
<proteinExistence type="predicted"/>
<dbReference type="InterPro" id="IPR009061">
    <property type="entry name" value="DNA-bd_dom_put_sf"/>
</dbReference>
<dbReference type="Gene3D" id="1.10.1660.10">
    <property type="match status" value="1"/>
</dbReference>
<dbReference type="Pfam" id="PF13411">
    <property type="entry name" value="MerR_1"/>
    <property type="match status" value="1"/>
</dbReference>
<evidence type="ECO:0000259" key="2">
    <source>
        <dbReference type="PROSITE" id="PS50937"/>
    </source>
</evidence>
<dbReference type="Proteomes" id="UP000234456">
    <property type="component" value="Unassembled WGS sequence"/>
</dbReference>
<reference evidence="3 4" key="1">
    <citation type="submission" date="2017-12" db="EMBL/GenBank/DDBJ databases">
        <title>Draft genome sequence of Ralstonia pickettii 52.</title>
        <authorList>
            <person name="Zheng B."/>
        </authorList>
    </citation>
    <scope>NUCLEOTIDE SEQUENCE [LARGE SCALE GENOMIC DNA]</scope>
    <source>
        <strain evidence="3 4">52</strain>
    </source>
</reference>
<dbReference type="InterPro" id="IPR000551">
    <property type="entry name" value="MerR-type_HTH_dom"/>
</dbReference>
<gene>
    <name evidence="3" type="ORF">C0Q88_10750</name>
</gene>
<dbReference type="AlphaFoldDB" id="A0A2N4TRY9"/>
<dbReference type="SUPFAM" id="SSF46955">
    <property type="entry name" value="Putative DNA-binding domain"/>
    <property type="match status" value="1"/>
</dbReference>
<dbReference type="PROSITE" id="PS00552">
    <property type="entry name" value="HTH_MERR_1"/>
    <property type="match status" value="1"/>
</dbReference>
<dbReference type="InterPro" id="IPR047057">
    <property type="entry name" value="MerR_fam"/>
</dbReference>
<protein>
    <submittedName>
        <fullName evidence="3">MerR family transcriptional regulator</fullName>
    </submittedName>
</protein>
<keyword evidence="1" id="KW-0238">DNA-binding</keyword>
<dbReference type="SMART" id="SM00422">
    <property type="entry name" value="HTH_MERR"/>
    <property type="match status" value="1"/>
</dbReference>
<sequence>MLLKVGDLAKRCGLSVRMLHHYDTIGLLTPSARSDSGYRLYDKADVARLHKIQALRRFGMSLADVGAFLANPDIPFTTIVERQIAMLDQQITQASVLRDRLSRLHDQLVREEEPELTEWLTTLEWMTMYDKYLSQEERARAERMDADTARHERWAALVSTVQDAMTRQVASRSSEAQALARQWMALLAQDAALDPVLSAKLHTMHINEPALQERTGISLEMLDFIMEAANESKLAIYAKYLSAQELQFMRENFGKRANEWPTLVAEVRQHLAKGTPAHAPAMQQLARHWIELFRSYVGDDPQTQAKVRLAMEREPELSASPWMGPDLIAYVREAMEGLKAAA</sequence>
<evidence type="ECO:0000256" key="1">
    <source>
        <dbReference type="ARBA" id="ARBA00023125"/>
    </source>
</evidence>
<accession>A0A2N4TRY9</accession>
<dbReference type="GO" id="GO:0003700">
    <property type="term" value="F:DNA-binding transcription factor activity"/>
    <property type="evidence" value="ECO:0007669"/>
    <property type="project" value="InterPro"/>
</dbReference>
<dbReference type="PRINTS" id="PR00040">
    <property type="entry name" value="HTHMERR"/>
</dbReference>
<dbReference type="PANTHER" id="PTHR30204:SF90">
    <property type="entry name" value="HTH-TYPE TRANSCRIPTIONAL ACTIVATOR MTA"/>
    <property type="match status" value="1"/>
</dbReference>
<evidence type="ECO:0000313" key="4">
    <source>
        <dbReference type="Proteomes" id="UP000234456"/>
    </source>
</evidence>
<dbReference type="OrthoDB" id="9808480at2"/>
<feature type="domain" description="HTH merR-type" evidence="2">
    <location>
        <begin position="2"/>
        <end position="71"/>
    </location>
</feature>
<dbReference type="PANTHER" id="PTHR30204">
    <property type="entry name" value="REDOX-CYCLING DRUG-SENSING TRANSCRIPTIONAL ACTIVATOR SOXR"/>
    <property type="match status" value="1"/>
</dbReference>
<dbReference type="PROSITE" id="PS50937">
    <property type="entry name" value="HTH_MERR_2"/>
    <property type="match status" value="1"/>
</dbReference>
<dbReference type="EMBL" id="PKQE01000002">
    <property type="protein sequence ID" value="PLC42441.1"/>
    <property type="molecule type" value="Genomic_DNA"/>
</dbReference>
<dbReference type="GO" id="GO:0003677">
    <property type="term" value="F:DNA binding"/>
    <property type="evidence" value="ECO:0007669"/>
    <property type="project" value="UniProtKB-KW"/>
</dbReference>
<comment type="caution">
    <text evidence="3">The sequence shown here is derived from an EMBL/GenBank/DDBJ whole genome shotgun (WGS) entry which is preliminary data.</text>
</comment>
<name>A0A2N4TRY9_RALPI</name>